<gene>
    <name evidence="3" type="ORF">MAL03_03020</name>
</gene>
<feature type="domain" description="Fatty acid desaturase" evidence="2">
    <location>
        <begin position="74"/>
        <end position="336"/>
    </location>
</feature>
<feature type="transmembrane region" description="Helical" evidence="1">
    <location>
        <begin position="205"/>
        <end position="223"/>
    </location>
</feature>
<evidence type="ECO:0000259" key="2">
    <source>
        <dbReference type="Pfam" id="PF00487"/>
    </source>
</evidence>
<dbReference type="InterPro" id="IPR005804">
    <property type="entry name" value="FA_desaturase_dom"/>
</dbReference>
<dbReference type="GO" id="GO:0006629">
    <property type="term" value="P:lipid metabolic process"/>
    <property type="evidence" value="ECO:0007669"/>
    <property type="project" value="InterPro"/>
</dbReference>
<accession>A0AAE9GIG4</accession>
<dbReference type="RefSeq" id="WP_243815661.1">
    <property type="nucleotide sequence ID" value="NZ_CP091957.1"/>
</dbReference>
<dbReference type="Proteomes" id="UP000829829">
    <property type="component" value="Chromosome 1"/>
</dbReference>
<dbReference type="PANTHER" id="PTHR32100">
    <property type="entry name" value="OMEGA-6 FATTY ACID DESATURASE, CHLOROPLASTIC"/>
    <property type="match status" value="1"/>
</dbReference>
<dbReference type="Pfam" id="PF00487">
    <property type="entry name" value="FA_desaturase"/>
    <property type="match status" value="1"/>
</dbReference>
<organism evidence="3 4">
    <name type="scientific">Leptospira noguchii</name>
    <dbReference type="NCBI Taxonomy" id="28182"/>
    <lineage>
        <taxon>Bacteria</taxon>
        <taxon>Pseudomonadati</taxon>
        <taxon>Spirochaetota</taxon>
        <taxon>Spirochaetia</taxon>
        <taxon>Leptospirales</taxon>
        <taxon>Leptospiraceae</taxon>
        <taxon>Leptospira</taxon>
    </lineage>
</organism>
<keyword evidence="1" id="KW-1133">Transmembrane helix</keyword>
<evidence type="ECO:0000313" key="3">
    <source>
        <dbReference type="EMBL" id="UOG57173.1"/>
    </source>
</evidence>
<proteinExistence type="predicted"/>
<dbReference type="EMBL" id="CP091957">
    <property type="protein sequence ID" value="UOG57173.1"/>
    <property type="molecule type" value="Genomic_DNA"/>
</dbReference>
<keyword evidence="1" id="KW-0812">Transmembrane</keyword>
<reference evidence="3" key="1">
    <citation type="submission" date="2022-02" db="EMBL/GenBank/DDBJ databases">
        <title>The genetically variable rfb locus in Leptospira is a mobile cassette and a molecular signature of serovar identity.</title>
        <authorList>
            <person name="Nieves C."/>
            <person name="Vincent A.T."/>
            <person name="Zarantonelli L."/>
            <person name="Picardeau M."/>
            <person name="Veyrier F.J."/>
            <person name="Buschiazzo A."/>
        </authorList>
    </citation>
    <scope>NUCLEOTIDE SEQUENCE</scope>
    <source>
        <strain evidence="3">IP1512017</strain>
    </source>
</reference>
<dbReference type="CDD" id="cd03507">
    <property type="entry name" value="Delta12-FADS-like"/>
    <property type="match status" value="1"/>
</dbReference>
<dbReference type="AlphaFoldDB" id="A0AAE9GIG4"/>
<feature type="transmembrane region" description="Helical" evidence="1">
    <location>
        <begin position="75"/>
        <end position="96"/>
    </location>
</feature>
<keyword evidence="1" id="KW-0472">Membrane</keyword>
<dbReference type="InterPro" id="IPR012171">
    <property type="entry name" value="Fatty_acid_desaturase"/>
</dbReference>
<name>A0AAE9GIG4_9LEPT</name>
<protein>
    <submittedName>
        <fullName evidence="3">Fatty acid desaturase</fullName>
    </submittedName>
</protein>
<evidence type="ECO:0000256" key="1">
    <source>
        <dbReference type="SAM" id="Phobius"/>
    </source>
</evidence>
<evidence type="ECO:0000313" key="4">
    <source>
        <dbReference type="Proteomes" id="UP000829829"/>
    </source>
</evidence>
<feature type="transmembrane region" description="Helical" evidence="1">
    <location>
        <begin position="108"/>
        <end position="125"/>
    </location>
</feature>
<feature type="transmembrane region" description="Helical" evidence="1">
    <location>
        <begin position="53"/>
        <end position="69"/>
    </location>
</feature>
<feature type="transmembrane region" description="Helical" evidence="1">
    <location>
        <begin position="170"/>
        <end position="193"/>
    </location>
</feature>
<sequence>MNIVNYSNERCSLRRKTKVKNKTNHLPKETLGSVREILSDETFANPTYKGVGYFLRDLFFFGLVTVLLWNVNDWYILPFLWFFAGMTIAALFVVGHDCAHEALFKNKFLQYWIGQIAMLPSLHAYNQWGYGHNRIHHGHTIKRQADFVWHPATKEEYFKFGIFKKLKHQFFWSVLGGGFYYMIEVWLKGMVLFTAPLKEAKRDKLIMLSFAFISSGLIFYFGASSIPGAFDIGAGLWMFTKVCLVPFIAWNYFMGITVYVHHVHSEIPWKTKEEWTPFYGQMKGTVNYHINPIMNFFFHNIFIHMPHHVHMKIPFYNLKRALNEIKVVYGDYVLERDTIFGDYLKSTSLCKVIDSDTGKWMTYREAQEISIKEKNLESVPV</sequence>
<dbReference type="GO" id="GO:0016491">
    <property type="term" value="F:oxidoreductase activity"/>
    <property type="evidence" value="ECO:0007669"/>
    <property type="project" value="InterPro"/>
</dbReference>
<feature type="transmembrane region" description="Helical" evidence="1">
    <location>
        <begin position="235"/>
        <end position="260"/>
    </location>
</feature>